<reference evidence="2" key="1">
    <citation type="journal article" date="2023" name="Science">
        <title>Genome structures resolve the early diversification of teleost fishes.</title>
        <authorList>
            <person name="Parey E."/>
            <person name="Louis A."/>
            <person name="Montfort J."/>
            <person name="Bouchez O."/>
            <person name="Roques C."/>
            <person name="Iampietro C."/>
            <person name="Lluch J."/>
            <person name="Castinel A."/>
            <person name="Donnadieu C."/>
            <person name="Desvignes T."/>
            <person name="Floi Bucao C."/>
            <person name="Jouanno E."/>
            <person name="Wen M."/>
            <person name="Mejri S."/>
            <person name="Dirks R."/>
            <person name="Jansen H."/>
            <person name="Henkel C."/>
            <person name="Chen W.J."/>
            <person name="Zahm M."/>
            <person name="Cabau C."/>
            <person name="Klopp C."/>
            <person name="Thompson A.W."/>
            <person name="Robinson-Rechavi M."/>
            <person name="Braasch I."/>
            <person name="Lecointre G."/>
            <person name="Bobe J."/>
            <person name="Postlethwait J.H."/>
            <person name="Berthelot C."/>
            <person name="Roest Crollius H."/>
            <person name="Guiguen Y."/>
        </authorList>
    </citation>
    <scope>NUCLEOTIDE SEQUENCE</scope>
    <source>
        <strain evidence="2">NC1722</strain>
    </source>
</reference>
<evidence type="ECO:0008006" key="4">
    <source>
        <dbReference type="Google" id="ProtNLM"/>
    </source>
</evidence>
<feature type="compositionally biased region" description="Basic residues" evidence="1">
    <location>
        <begin position="22"/>
        <end position="35"/>
    </location>
</feature>
<comment type="caution">
    <text evidence="2">The sequence shown here is derived from an EMBL/GenBank/DDBJ whole genome shotgun (WGS) entry which is preliminary data.</text>
</comment>
<feature type="compositionally biased region" description="Basic and acidic residues" evidence="1">
    <location>
        <begin position="179"/>
        <end position="210"/>
    </location>
</feature>
<dbReference type="PANTHER" id="PTHR15657:SF1">
    <property type="entry name" value="THYROID TRANSCRIPTION FACTOR 1-ASSOCIATED PROTEIN 26"/>
    <property type="match status" value="1"/>
</dbReference>
<feature type="compositionally biased region" description="Basic and acidic residues" evidence="1">
    <location>
        <begin position="1"/>
        <end position="10"/>
    </location>
</feature>
<feature type="compositionally biased region" description="Polar residues" evidence="1">
    <location>
        <begin position="129"/>
        <end position="145"/>
    </location>
</feature>
<evidence type="ECO:0000313" key="2">
    <source>
        <dbReference type="EMBL" id="KAJ8391981.1"/>
    </source>
</evidence>
<dbReference type="PRINTS" id="PR01854">
    <property type="entry name" value="BR22PROTEIN"/>
</dbReference>
<organism evidence="2 3">
    <name type="scientific">Aldrovandia affinis</name>
    <dbReference type="NCBI Taxonomy" id="143900"/>
    <lineage>
        <taxon>Eukaryota</taxon>
        <taxon>Metazoa</taxon>
        <taxon>Chordata</taxon>
        <taxon>Craniata</taxon>
        <taxon>Vertebrata</taxon>
        <taxon>Euteleostomi</taxon>
        <taxon>Actinopterygii</taxon>
        <taxon>Neopterygii</taxon>
        <taxon>Teleostei</taxon>
        <taxon>Notacanthiformes</taxon>
        <taxon>Halosauridae</taxon>
        <taxon>Aldrovandia</taxon>
    </lineage>
</organism>
<feature type="region of interest" description="Disordered" evidence="1">
    <location>
        <begin position="1"/>
        <end position="90"/>
    </location>
</feature>
<dbReference type="InterPro" id="IPR013730">
    <property type="entry name" value="Fyv7/TAP26"/>
</dbReference>
<evidence type="ECO:0000313" key="3">
    <source>
        <dbReference type="Proteomes" id="UP001221898"/>
    </source>
</evidence>
<keyword evidence="3" id="KW-1185">Reference proteome</keyword>
<feature type="region of interest" description="Disordered" evidence="1">
    <location>
        <begin position="112"/>
        <end position="214"/>
    </location>
</feature>
<accession>A0AAD7RX22</accession>
<feature type="compositionally biased region" description="Polar residues" evidence="1">
    <location>
        <begin position="12"/>
        <end position="21"/>
    </location>
</feature>
<dbReference type="Pfam" id="PF08524">
    <property type="entry name" value="rRNA_processing"/>
    <property type="match status" value="1"/>
</dbReference>
<name>A0AAD7RX22_9TELE</name>
<dbReference type="GO" id="GO:0005634">
    <property type="term" value="C:nucleus"/>
    <property type="evidence" value="ECO:0007669"/>
    <property type="project" value="TreeGrafter"/>
</dbReference>
<proteinExistence type="predicted"/>
<feature type="compositionally biased region" description="Basic and acidic residues" evidence="1">
    <location>
        <begin position="62"/>
        <end position="76"/>
    </location>
</feature>
<protein>
    <recommendedName>
        <fullName evidence="4">Thyroid transcription factor 1-associated protein 26</fullName>
    </recommendedName>
</protein>
<evidence type="ECO:0000256" key="1">
    <source>
        <dbReference type="SAM" id="MobiDB-lite"/>
    </source>
</evidence>
<dbReference type="EMBL" id="JAINUG010000150">
    <property type="protein sequence ID" value="KAJ8391981.1"/>
    <property type="molecule type" value="Genomic_DNA"/>
</dbReference>
<gene>
    <name evidence="2" type="ORF">AAFF_G00082910</name>
</gene>
<dbReference type="Proteomes" id="UP001221898">
    <property type="component" value="Unassembled WGS sequence"/>
</dbReference>
<dbReference type="AlphaFoldDB" id="A0AAD7RX22"/>
<dbReference type="PANTHER" id="PTHR15657">
    <property type="entry name" value="THYROID TRANSCRIPTION FACTOR 1-ASSOCIATED PROTEIN 26"/>
    <property type="match status" value="1"/>
</dbReference>
<sequence length="250" mass="29410">MASFNKHAESIGKQSTKNINQAKKHPSGFNKNKRKWIPEGKVFDGSVQEGQGFAFRRKQKAHHEYNKLLRKEEKRRNPMAKVQLKQDYPDHLKHLYLAEAEKLRKEEVLNELRRRKAKSAPPDEDRSVQDTATSHASPMSPSSPVHQDPAKPSSQPEVAELHRLNQSKKKTRKLTSYQKTKEEYERMQEKRAKKKEEALQNKKQREEAQRIYKQKKMQTYQILSKKTKKGQPNLNLQMDYLLQKIQNQSK</sequence>